<evidence type="ECO:0000313" key="2">
    <source>
        <dbReference type="Proteomes" id="UP000244005"/>
    </source>
</evidence>
<accession>A0A2R6W868</accession>
<sequence>MAATTAFAGISGLQTLQILRHKDCRDLCDARLLNGWLVGATTTLKSPVIEIKKQLENGQLGRCDHLTIKTERNSPWTDEILRARNANIRTRMTAPRLA</sequence>
<organism evidence="1 2">
    <name type="scientific">Marchantia polymorpha</name>
    <name type="common">Common liverwort</name>
    <name type="synonym">Marchantia aquatica</name>
    <dbReference type="NCBI Taxonomy" id="3197"/>
    <lineage>
        <taxon>Eukaryota</taxon>
        <taxon>Viridiplantae</taxon>
        <taxon>Streptophyta</taxon>
        <taxon>Embryophyta</taxon>
        <taxon>Marchantiophyta</taxon>
        <taxon>Marchantiopsida</taxon>
        <taxon>Marchantiidae</taxon>
        <taxon>Marchantiales</taxon>
        <taxon>Marchantiaceae</taxon>
        <taxon>Marchantia</taxon>
    </lineage>
</organism>
<protein>
    <submittedName>
        <fullName evidence="1">Uncharacterized protein</fullName>
    </submittedName>
</protein>
<evidence type="ECO:0000313" key="1">
    <source>
        <dbReference type="EMBL" id="PTQ30037.1"/>
    </source>
</evidence>
<reference evidence="2" key="1">
    <citation type="journal article" date="2017" name="Cell">
        <title>Insights into land plant evolution garnered from the Marchantia polymorpha genome.</title>
        <authorList>
            <person name="Bowman J.L."/>
            <person name="Kohchi T."/>
            <person name="Yamato K.T."/>
            <person name="Jenkins J."/>
            <person name="Shu S."/>
            <person name="Ishizaki K."/>
            <person name="Yamaoka S."/>
            <person name="Nishihama R."/>
            <person name="Nakamura Y."/>
            <person name="Berger F."/>
            <person name="Adam C."/>
            <person name="Aki S.S."/>
            <person name="Althoff F."/>
            <person name="Araki T."/>
            <person name="Arteaga-Vazquez M.A."/>
            <person name="Balasubrmanian S."/>
            <person name="Barry K."/>
            <person name="Bauer D."/>
            <person name="Boehm C.R."/>
            <person name="Briginshaw L."/>
            <person name="Caballero-Perez J."/>
            <person name="Catarino B."/>
            <person name="Chen F."/>
            <person name="Chiyoda S."/>
            <person name="Chovatia M."/>
            <person name="Davies K.M."/>
            <person name="Delmans M."/>
            <person name="Demura T."/>
            <person name="Dierschke T."/>
            <person name="Dolan L."/>
            <person name="Dorantes-Acosta A.E."/>
            <person name="Eklund D.M."/>
            <person name="Florent S.N."/>
            <person name="Flores-Sandoval E."/>
            <person name="Fujiyama A."/>
            <person name="Fukuzawa H."/>
            <person name="Galik B."/>
            <person name="Grimanelli D."/>
            <person name="Grimwood J."/>
            <person name="Grossniklaus U."/>
            <person name="Hamada T."/>
            <person name="Haseloff J."/>
            <person name="Hetherington A.J."/>
            <person name="Higo A."/>
            <person name="Hirakawa Y."/>
            <person name="Hundley H.N."/>
            <person name="Ikeda Y."/>
            <person name="Inoue K."/>
            <person name="Inoue S.I."/>
            <person name="Ishida S."/>
            <person name="Jia Q."/>
            <person name="Kakita M."/>
            <person name="Kanazawa T."/>
            <person name="Kawai Y."/>
            <person name="Kawashima T."/>
            <person name="Kennedy M."/>
            <person name="Kinose K."/>
            <person name="Kinoshita T."/>
            <person name="Kohara Y."/>
            <person name="Koide E."/>
            <person name="Komatsu K."/>
            <person name="Kopischke S."/>
            <person name="Kubo M."/>
            <person name="Kyozuka J."/>
            <person name="Lagercrantz U."/>
            <person name="Lin S.S."/>
            <person name="Lindquist E."/>
            <person name="Lipzen A.M."/>
            <person name="Lu C.W."/>
            <person name="De Luna E."/>
            <person name="Martienssen R.A."/>
            <person name="Minamino N."/>
            <person name="Mizutani M."/>
            <person name="Mizutani M."/>
            <person name="Mochizuki N."/>
            <person name="Monte I."/>
            <person name="Mosher R."/>
            <person name="Nagasaki H."/>
            <person name="Nakagami H."/>
            <person name="Naramoto S."/>
            <person name="Nishitani K."/>
            <person name="Ohtani M."/>
            <person name="Okamoto T."/>
            <person name="Okumura M."/>
            <person name="Phillips J."/>
            <person name="Pollak B."/>
            <person name="Reinders A."/>
            <person name="Rovekamp M."/>
            <person name="Sano R."/>
            <person name="Sawa S."/>
            <person name="Schmid M.W."/>
            <person name="Shirakawa M."/>
            <person name="Solano R."/>
            <person name="Spunde A."/>
            <person name="Suetsugu N."/>
            <person name="Sugano S."/>
            <person name="Sugiyama A."/>
            <person name="Sun R."/>
            <person name="Suzuki Y."/>
            <person name="Takenaka M."/>
            <person name="Takezawa D."/>
            <person name="Tomogane H."/>
            <person name="Tsuzuki M."/>
            <person name="Ueda T."/>
            <person name="Umeda M."/>
            <person name="Ward J.M."/>
            <person name="Watanabe Y."/>
            <person name="Yazaki K."/>
            <person name="Yokoyama R."/>
            <person name="Yoshitake Y."/>
            <person name="Yotsui I."/>
            <person name="Zachgo S."/>
            <person name="Schmutz J."/>
        </authorList>
    </citation>
    <scope>NUCLEOTIDE SEQUENCE [LARGE SCALE GENOMIC DNA]</scope>
    <source>
        <strain evidence="2">Tak-1</strain>
    </source>
</reference>
<name>A0A2R6W868_MARPO</name>
<keyword evidence="2" id="KW-1185">Reference proteome</keyword>
<dbReference type="EMBL" id="KZ772803">
    <property type="protein sequence ID" value="PTQ30037.1"/>
    <property type="molecule type" value="Genomic_DNA"/>
</dbReference>
<gene>
    <name evidence="1" type="ORF">MARPO_0131s0031</name>
</gene>
<dbReference type="Gramene" id="Mp8g18720.1">
    <property type="protein sequence ID" value="Mp8g18720.1.cds1"/>
    <property type="gene ID" value="Mp8g18720"/>
</dbReference>
<proteinExistence type="predicted"/>
<dbReference type="AlphaFoldDB" id="A0A2R6W868"/>
<dbReference type="Proteomes" id="UP000244005">
    <property type="component" value="Unassembled WGS sequence"/>
</dbReference>